<organism evidence="2 3">
    <name type="scientific">Corchorus capsularis</name>
    <name type="common">Jute</name>
    <dbReference type="NCBI Taxonomy" id="210143"/>
    <lineage>
        <taxon>Eukaryota</taxon>
        <taxon>Viridiplantae</taxon>
        <taxon>Streptophyta</taxon>
        <taxon>Embryophyta</taxon>
        <taxon>Tracheophyta</taxon>
        <taxon>Spermatophyta</taxon>
        <taxon>Magnoliopsida</taxon>
        <taxon>eudicotyledons</taxon>
        <taxon>Gunneridae</taxon>
        <taxon>Pentapetalae</taxon>
        <taxon>rosids</taxon>
        <taxon>malvids</taxon>
        <taxon>Malvales</taxon>
        <taxon>Malvaceae</taxon>
        <taxon>Grewioideae</taxon>
        <taxon>Apeibeae</taxon>
        <taxon>Corchorus</taxon>
    </lineage>
</organism>
<dbReference type="Gramene" id="OMP06056">
    <property type="protein sequence ID" value="OMP06056"/>
    <property type="gene ID" value="CCACVL1_01731"/>
</dbReference>
<evidence type="ECO:0000313" key="2">
    <source>
        <dbReference type="EMBL" id="OMP06056.1"/>
    </source>
</evidence>
<reference evidence="2 3" key="1">
    <citation type="submission" date="2013-09" db="EMBL/GenBank/DDBJ databases">
        <title>Corchorus capsularis genome sequencing.</title>
        <authorList>
            <person name="Alam M."/>
            <person name="Haque M.S."/>
            <person name="Islam M.S."/>
            <person name="Emdad E.M."/>
            <person name="Islam M.M."/>
            <person name="Ahmed B."/>
            <person name="Halim A."/>
            <person name="Hossen Q.M.M."/>
            <person name="Hossain M.Z."/>
            <person name="Ahmed R."/>
            <person name="Khan M.M."/>
            <person name="Islam R."/>
            <person name="Rashid M.M."/>
            <person name="Khan S.A."/>
            <person name="Rahman M.S."/>
            <person name="Alam M."/>
        </authorList>
    </citation>
    <scope>NUCLEOTIDE SEQUENCE [LARGE SCALE GENOMIC DNA]</scope>
    <source>
        <strain evidence="3">cv. CVL-1</strain>
        <tissue evidence="2">Whole seedling</tissue>
    </source>
</reference>
<evidence type="ECO:0000313" key="3">
    <source>
        <dbReference type="Proteomes" id="UP000188268"/>
    </source>
</evidence>
<accession>A0A1R3KG31</accession>
<protein>
    <submittedName>
        <fullName evidence="2">Uncharacterized protein</fullName>
    </submittedName>
</protein>
<dbReference type="Proteomes" id="UP000188268">
    <property type="component" value="Unassembled WGS sequence"/>
</dbReference>
<feature type="region of interest" description="Disordered" evidence="1">
    <location>
        <begin position="1"/>
        <end position="25"/>
    </location>
</feature>
<comment type="caution">
    <text evidence="2">The sequence shown here is derived from an EMBL/GenBank/DDBJ whole genome shotgun (WGS) entry which is preliminary data.</text>
</comment>
<name>A0A1R3KG31_COCAP</name>
<proteinExistence type="predicted"/>
<sequence>MAAGGEGLSLGNDKPPSWKSMAGERPWKNFKPPISELEVESFESPDSLEEAFIFLFFRQPPPIGTFRNAPPLVQYLRQVLQKCLG</sequence>
<dbReference type="EMBL" id="AWWV01005056">
    <property type="protein sequence ID" value="OMP06056.1"/>
    <property type="molecule type" value="Genomic_DNA"/>
</dbReference>
<evidence type="ECO:0000256" key="1">
    <source>
        <dbReference type="SAM" id="MobiDB-lite"/>
    </source>
</evidence>
<keyword evidence="3" id="KW-1185">Reference proteome</keyword>
<dbReference type="AlphaFoldDB" id="A0A1R3KG31"/>
<gene>
    <name evidence="2" type="ORF">CCACVL1_01731</name>
</gene>